<reference evidence="3" key="1">
    <citation type="submission" date="2018-12" db="EMBL/GenBank/DDBJ databases">
        <title>Tengunoibacter tsumagoiensis gen. nov., sp. nov., Dictyobacter kobayashii sp. nov., D. alpinus sp. nov., and D. joshuensis sp. nov. and description of Dictyobacteraceae fam. nov. within the order Ktedonobacterales isolated from Tengu-no-mugimeshi.</title>
        <authorList>
            <person name="Wang C.M."/>
            <person name="Zheng Y."/>
            <person name="Sakai Y."/>
            <person name="Toyoda A."/>
            <person name="Minakuchi Y."/>
            <person name="Abe K."/>
            <person name="Yokota A."/>
            <person name="Yabe S."/>
        </authorList>
    </citation>
    <scope>NUCLEOTIDE SEQUENCE [LARGE SCALE GENOMIC DNA]</scope>
    <source>
        <strain evidence="3">Uno16</strain>
    </source>
</reference>
<gene>
    <name evidence="1" type="ORF">KDA_00140</name>
    <name evidence="2" type="ORF">KDA_46480</name>
</gene>
<protein>
    <submittedName>
        <fullName evidence="2">Uncharacterized protein</fullName>
    </submittedName>
</protein>
<reference evidence="2" key="2">
    <citation type="journal article" date="2019" name="Int. J. Syst. Evol. Microbiol.">
        <title>Tengunoibacter tsumagoiensis gen. nov., sp. nov., Dictyobacter kobayashii sp. nov., Dictyobacter alpinus sp. nov., and description of Dictyobacteraceae fam. nov. within the order Ktedonobacterales isolated from Tengu-no-mugimeshi, a soil-like granular mass of micro-organisms, and emended descriptions of the genera Ktedonobacter and Dictyobacter.</title>
        <authorList>
            <person name="Wang C."/>
            <person name="Zheng Y."/>
            <person name="Sakai Y."/>
            <person name="Toyoda A."/>
            <person name="Minakuchi Y."/>
            <person name="Abe K."/>
            <person name="Yokota A."/>
            <person name="Yabe S."/>
        </authorList>
    </citation>
    <scope>NUCLEOTIDE SEQUENCE</scope>
    <source>
        <strain evidence="2">Uno16</strain>
    </source>
</reference>
<evidence type="ECO:0000313" key="3">
    <source>
        <dbReference type="Proteomes" id="UP000287171"/>
    </source>
</evidence>
<dbReference type="EMBL" id="BIFT01000001">
    <property type="protein sequence ID" value="GCE29164.1"/>
    <property type="molecule type" value="Genomic_DNA"/>
</dbReference>
<organism evidence="2 3">
    <name type="scientific">Dictyobacter alpinus</name>
    <dbReference type="NCBI Taxonomy" id="2014873"/>
    <lineage>
        <taxon>Bacteria</taxon>
        <taxon>Bacillati</taxon>
        <taxon>Chloroflexota</taxon>
        <taxon>Ktedonobacteria</taxon>
        <taxon>Ktedonobacterales</taxon>
        <taxon>Dictyobacteraceae</taxon>
        <taxon>Dictyobacter</taxon>
    </lineage>
</organism>
<keyword evidence="3" id="KW-1185">Reference proteome</keyword>
<dbReference type="EMBL" id="BIFT01000001">
    <property type="protein sequence ID" value="GCE24530.1"/>
    <property type="molecule type" value="Genomic_DNA"/>
</dbReference>
<sequence length="44" mass="4888">MPGGEKKAVSVLFLRIAQPWGDIENPGDMRGILFALGKDIMKRM</sequence>
<accession>A0A402BCV9</accession>
<proteinExistence type="predicted"/>
<comment type="caution">
    <text evidence="2">The sequence shown here is derived from an EMBL/GenBank/DDBJ whole genome shotgun (WGS) entry which is preliminary data.</text>
</comment>
<dbReference type="AlphaFoldDB" id="A0A402BCV9"/>
<name>A0A402BCV9_9CHLR</name>
<evidence type="ECO:0000313" key="1">
    <source>
        <dbReference type="EMBL" id="GCE24530.1"/>
    </source>
</evidence>
<evidence type="ECO:0000313" key="2">
    <source>
        <dbReference type="EMBL" id="GCE29164.1"/>
    </source>
</evidence>
<dbReference type="Proteomes" id="UP000287171">
    <property type="component" value="Unassembled WGS sequence"/>
</dbReference>